<dbReference type="InterPro" id="IPR042536">
    <property type="entry name" value="TFIIIC_tauA_Sfc1"/>
</dbReference>
<keyword evidence="3" id="KW-0804">Transcription</keyword>
<feature type="domain" description="Transcription factor IIIC subunit Tfc1/Sfc1 triple barrel" evidence="7">
    <location>
        <begin position="6"/>
        <end position="111"/>
    </location>
</feature>
<feature type="region of interest" description="Disordered" evidence="5">
    <location>
        <begin position="397"/>
        <end position="477"/>
    </location>
</feature>
<dbReference type="InterPro" id="IPR019136">
    <property type="entry name" value="TF_IIIC_su-5_HTH"/>
</dbReference>
<organism evidence="8">
    <name type="scientific">Picocystis salinarum</name>
    <dbReference type="NCBI Taxonomy" id="88271"/>
    <lineage>
        <taxon>Eukaryota</taxon>
        <taxon>Viridiplantae</taxon>
        <taxon>Chlorophyta</taxon>
        <taxon>Picocystophyceae</taxon>
        <taxon>Picocystales</taxon>
        <taxon>Picocystaceae</taxon>
        <taxon>Picocystis</taxon>
    </lineage>
</organism>
<evidence type="ECO:0000256" key="1">
    <source>
        <dbReference type="ARBA" id="ARBA00004123"/>
    </source>
</evidence>
<dbReference type="EMBL" id="HBIS01007417">
    <property type="protein sequence ID" value="CAE0612717.1"/>
    <property type="molecule type" value="Transcribed_RNA"/>
</dbReference>
<dbReference type="PANTHER" id="PTHR13230:SF5">
    <property type="entry name" value="GENERAL TRANSCRIPTION FACTOR 3C POLYPEPTIDE 5"/>
    <property type="match status" value="1"/>
</dbReference>
<evidence type="ECO:0000259" key="6">
    <source>
        <dbReference type="Pfam" id="PF09734"/>
    </source>
</evidence>
<proteinExistence type="predicted"/>
<evidence type="ECO:0000256" key="4">
    <source>
        <dbReference type="ARBA" id="ARBA00023242"/>
    </source>
</evidence>
<dbReference type="InterPro" id="IPR041499">
    <property type="entry name" value="Tfc1/Sfc1_N"/>
</dbReference>
<dbReference type="GO" id="GO:0005634">
    <property type="term" value="C:nucleus"/>
    <property type="evidence" value="ECO:0007669"/>
    <property type="project" value="UniProtKB-SubCell"/>
</dbReference>
<dbReference type="GO" id="GO:0001003">
    <property type="term" value="F:RNA polymerase III type 2 promoter sequence-specific DNA binding"/>
    <property type="evidence" value="ECO:0007669"/>
    <property type="project" value="TreeGrafter"/>
</dbReference>
<dbReference type="Pfam" id="PF09734">
    <property type="entry name" value="Tau95"/>
    <property type="match status" value="1"/>
</dbReference>
<accession>A0A7S3UFE1</accession>
<protein>
    <recommendedName>
        <fullName evidence="9">Transcription factor IIIC subunit 5 HTH domain-containing protein</fullName>
    </recommendedName>
</protein>
<keyword evidence="4" id="KW-0539">Nucleus</keyword>
<evidence type="ECO:0000256" key="3">
    <source>
        <dbReference type="ARBA" id="ARBA00023163"/>
    </source>
</evidence>
<comment type="subcellular location">
    <subcellularLocation>
        <location evidence="1">Nucleus</location>
    </subcellularLocation>
</comment>
<keyword evidence="2" id="KW-0238">DNA-binding</keyword>
<dbReference type="GO" id="GO:0000127">
    <property type="term" value="C:transcription factor TFIIIC complex"/>
    <property type="evidence" value="ECO:0007669"/>
    <property type="project" value="InterPro"/>
</dbReference>
<evidence type="ECO:0000259" key="7">
    <source>
        <dbReference type="Pfam" id="PF17682"/>
    </source>
</evidence>
<gene>
    <name evidence="8" type="ORF">PSAL00342_LOCUS6616</name>
</gene>
<dbReference type="AlphaFoldDB" id="A0A7S3UFE1"/>
<evidence type="ECO:0008006" key="9">
    <source>
        <dbReference type="Google" id="ProtNLM"/>
    </source>
</evidence>
<dbReference type="InterPro" id="IPR040454">
    <property type="entry name" value="TF_IIIC_Tfc1/Sfc1"/>
</dbReference>
<evidence type="ECO:0000313" key="8">
    <source>
        <dbReference type="EMBL" id="CAE0612717.1"/>
    </source>
</evidence>
<dbReference type="PANTHER" id="PTHR13230">
    <property type="entry name" value="GENERAL TRANSCRIPTION FACTOR IIIC, POLYPEPTIDE 5"/>
    <property type="match status" value="1"/>
</dbReference>
<dbReference type="Gene3D" id="3.30.200.160">
    <property type="entry name" value="TFIIIC, subcomplex tauA, subunit Sfc1, barrel domain"/>
    <property type="match status" value="1"/>
</dbReference>
<reference evidence="8" key="1">
    <citation type="submission" date="2021-01" db="EMBL/GenBank/DDBJ databases">
        <authorList>
            <person name="Corre E."/>
            <person name="Pelletier E."/>
            <person name="Niang G."/>
            <person name="Scheremetjew M."/>
            <person name="Finn R."/>
            <person name="Kale V."/>
            <person name="Holt S."/>
            <person name="Cochrane G."/>
            <person name="Meng A."/>
            <person name="Brown T."/>
            <person name="Cohen L."/>
        </authorList>
    </citation>
    <scope>NUCLEOTIDE SEQUENCE</scope>
    <source>
        <strain evidence="8">CCMP1897</strain>
    </source>
</reference>
<feature type="domain" description="Transcription factor IIIC subunit 5 HTH" evidence="6">
    <location>
        <begin position="145"/>
        <end position="285"/>
    </location>
</feature>
<sequence>MEQRWVAVDYPGPVKDVRRALETLGGEEEILTAAREALQDEKNRPSTSGRTLELRLNKDADRALLTGRIARSNGMVLKVDWKEDRVVQGAELVARLEHTYVFDGMADFQYQLPSKPTKKAEYVMNGNDVTMESMIGETGDEELQLLPPCFAKVDQPLEYNFKEYYAPEHARVYPKEAGKVFKSTVQTVDYRVNEVPAALEERLFPKDLPKELVDIIKNMFQERPVWSIGNITEKLKDYPPGSLRKVLAHHCYRFANGPWGKLWVRNGYDPRLDQRAGLYQALYYRLPLKWYRNESKESQQGSRPGAMDAEDGAVGPSLADVCSFKALPLRRGIFVQLIDLIDGEIQEILQGHLRRVDLHCEESNGWFDRETMDRIRLVMYRRFCELKGLNVAPSPLVEGSPRPFPTESVPTDASLLPGARASAPDAEEEEEYALLDEDSDLSSMEDDGEGSVSDGYPMDVAYDEDRHFLDPSEDGLA</sequence>
<evidence type="ECO:0000256" key="5">
    <source>
        <dbReference type="SAM" id="MobiDB-lite"/>
    </source>
</evidence>
<evidence type="ECO:0000256" key="2">
    <source>
        <dbReference type="ARBA" id="ARBA00023125"/>
    </source>
</evidence>
<feature type="compositionally biased region" description="Acidic residues" evidence="5">
    <location>
        <begin position="425"/>
        <end position="449"/>
    </location>
</feature>
<dbReference type="GO" id="GO:0001002">
    <property type="term" value="F:RNA polymerase III type 1 promoter sequence-specific DNA binding"/>
    <property type="evidence" value="ECO:0007669"/>
    <property type="project" value="TreeGrafter"/>
</dbReference>
<dbReference type="Pfam" id="PF17682">
    <property type="entry name" value="Tau95_N"/>
    <property type="match status" value="1"/>
</dbReference>
<name>A0A7S3UFE1_9CHLO</name>
<dbReference type="GO" id="GO:0006384">
    <property type="term" value="P:transcription initiation at RNA polymerase III promoter"/>
    <property type="evidence" value="ECO:0007669"/>
    <property type="project" value="InterPro"/>
</dbReference>